<dbReference type="HOGENOM" id="CLU_2972147_0_0_10"/>
<gene>
    <name evidence="2" type="ordered locus">Echvi_2251</name>
</gene>
<name>L0FXA2_ECHVK</name>
<protein>
    <submittedName>
        <fullName evidence="2">Uncharacterized protein</fullName>
    </submittedName>
</protein>
<feature type="transmembrane region" description="Helical" evidence="1">
    <location>
        <begin position="9"/>
        <end position="26"/>
    </location>
</feature>
<evidence type="ECO:0000313" key="2">
    <source>
        <dbReference type="EMBL" id="AGA78499.1"/>
    </source>
</evidence>
<dbReference type="AlphaFoldDB" id="L0FXA2"/>
<keyword evidence="1" id="KW-0472">Membrane</keyword>
<keyword evidence="3" id="KW-1185">Reference proteome</keyword>
<dbReference type="KEGG" id="evi:Echvi_2251"/>
<organism evidence="2 3">
    <name type="scientific">Echinicola vietnamensis (strain DSM 17526 / LMG 23754 / KMM 6221)</name>
    <dbReference type="NCBI Taxonomy" id="926556"/>
    <lineage>
        <taxon>Bacteria</taxon>
        <taxon>Pseudomonadati</taxon>
        <taxon>Bacteroidota</taxon>
        <taxon>Cytophagia</taxon>
        <taxon>Cytophagales</taxon>
        <taxon>Cyclobacteriaceae</taxon>
        <taxon>Echinicola</taxon>
    </lineage>
</organism>
<dbReference type="STRING" id="926556.Echvi_2251"/>
<dbReference type="Proteomes" id="UP000010796">
    <property type="component" value="Chromosome"/>
</dbReference>
<feature type="transmembrane region" description="Helical" evidence="1">
    <location>
        <begin position="32"/>
        <end position="51"/>
    </location>
</feature>
<reference evidence="3" key="1">
    <citation type="submission" date="2012-02" db="EMBL/GenBank/DDBJ databases">
        <title>The complete genome of Echinicola vietnamensis DSM 17526.</title>
        <authorList>
            <person name="Lucas S."/>
            <person name="Copeland A."/>
            <person name="Lapidus A."/>
            <person name="Glavina del Rio T."/>
            <person name="Dalin E."/>
            <person name="Tice H."/>
            <person name="Bruce D."/>
            <person name="Goodwin L."/>
            <person name="Pitluck S."/>
            <person name="Peters L."/>
            <person name="Ovchinnikova G."/>
            <person name="Teshima H."/>
            <person name="Kyrpides N."/>
            <person name="Mavromatis K."/>
            <person name="Ivanova N."/>
            <person name="Brettin T."/>
            <person name="Detter J.C."/>
            <person name="Han C."/>
            <person name="Larimer F."/>
            <person name="Land M."/>
            <person name="Hauser L."/>
            <person name="Markowitz V."/>
            <person name="Cheng J.-F."/>
            <person name="Hugenholtz P."/>
            <person name="Woyke T."/>
            <person name="Wu D."/>
            <person name="Brambilla E."/>
            <person name="Klenk H.-P."/>
            <person name="Eisen J.A."/>
        </authorList>
    </citation>
    <scope>NUCLEOTIDE SEQUENCE [LARGE SCALE GENOMIC DNA]</scope>
    <source>
        <strain evidence="3">DSM 17526 / LMG 23754 / KMM 6221</strain>
    </source>
</reference>
<evidence type="ECO:0000313" key="3">
    <source>
        <dbReference type="Proteomes" id="UP000010796"/>
    </source>
</evidence>
<dbReference type="EMBL" id="CP003346">
    <property type="protein sequence ID" value="AGA78499.1"/>
    <property type="molecule type" value="Genomic_DNA"/>
</dbReference>
<keyword evidence="1" id="KW-0812">Transmembrane</keyword>
<accession>L0FXA2</accession>
<proteinExistence type="predicted"/>
<sequence>MKKAQIEDIILLGILFASVLYMVFLDDLLTDGFYSRMAKLMFGMSVIMLVFRDRRRKQ</sequence>
<dbReference type="RefSeq" id="WP_015266057.1">
    <property type="nucleotide sequence ID" value="NC_019904.1"/>
</dbReference>
<evidence type="ECO:0000256" key="1">
    <source>
        <dbReference type="SAM" id="Phobius"/>
    </source>
</evidence>
<keyword evidence="1" id="KW-1133">Transmembrane helix</keyword>